<reference evidence="6 7" key="1">
    <citation type="submission" date="2016-12" db="EMBL/GenBank/DDBJ databases">
        <title>The genomes of Aspergillus section Nigri reveals drivers in fungal speciation.</title>
        <authorList>
            <consortium name="DOE Joint Genome Institute"/>
            <person name="Vesth T.C."/>
            <person name="Nybo J."/>
            <person name="Theobald S."/>
            <person name="Brandl J."/>
            <person name="Frisvad J.C."/>
            <person name="Nielsen K.F."/>
            <person name="Lyhne E.K."/>
            <person name="Kogle M.E."/>
            <person name="Kuo A."/>
            <person name="Riley R."/>
            <person name="Clum A."/>
            <person name="Nolan M."/>
            <person name="Lipzen A."/>
            <person name="Salamov A."/>
            <person name="Henrissat B."/>
            <person name="Wiebenga A."/>
            <person name="De Vries R.P."/>
            <person name="Grigoriev I.V."/>
            <person name="Mortensen U.H."/>
            <person name="Andersen M.R."/>
            <person name="Baker S.E."/>
        </authorList>
    </citation>
    <scope>NUCLEOTIDE SEQUENCE [LARGE SCALE GENOMIC DNA]</scope>
    <source>
        <strain evidence="6 7">JOP 1030-1</strain>
    </source>
</reference>
<evidence type="ECO:0000256" key="2">
    <source>
        <dbReference type="ARBA" id="ARBA00022692"/>
    </source>
</evidence>
<dbReference type="PANTHER" id="PTHR42723">
    <property type="entry name" value="CHLOROPHYLL SYNTHASE"/>
    <property type="match status" value="1"/>
</dbReference>
<dbReference type="PANTHER" id="PTHR42723:SF1">
    <property type="entry name" value="CHLOROPHYLL SYNTHASE, CHLOROPLASTIC"/>
    <property type="match status" value="1"/>
</dbReference>
<protein>
    <recommendedName>
        <fullName evidence="8">UbiA prenyltransferase</fullName>
    </recommendedName>
</protein>
<keyword evidence="7" id="KW-1185">Reference proteome</keyword>
<evidence type="ECO:0000256" key="4">
    <source>
        <dbReference type="ARBA" id="ARBA00023136"/>
    </source>
</evidence>
<evidence type="ECO:0008006" key="8">
    <source>
        <dbReference type="Google" id="ProtNLM"/>
    </source>
</evidence>
<feature type="transmembrane region" description="Helical" evidence="5">
    <location>
        <begin position="287"/>
        <end position="306"/>
    </location>
</feature>
<dbReference type="RefSeq" id="XP_025428534.1">
    <property type="nucleotide sequence ID" value="XM_025576937.1"/>
</dbReference>
<accession>A0A319A563</accession>
<dbReference type="GO" id="GO:0016020">
    <property type="term" value="C:membrane"/>
    <property type="evidence" value="ECO:0007669"/>
    <property type="project" value="UniProtKB-SubCell"/>
</dbReference>
<sequence length="308" mass="34796">MPLCFLPWLVGASCDFKTIVVPSTIFGLFNSLATTAYTLEDTTPITFVLLFQRLCSILLWVLLVFIPFSINNQRTPSAIAEDTVNKPWRPMPQKRISPPQARLLMCFFALLVQLHGLFYHRVGHRQSTFLLALDIWYNTLGGADKSPVVRNAINAGGYVCFLSGALEVALGQQLPLLVHNPLRRTALESPLDQWLLMIAGVVFSTVHLQDLYDQQGDQVRGRRTLPLVIGDAPARWTVALAMLCWGIACPAYWRLRSELFAPSLGLAYLVAWRVLTVRTEADDRTTFLLWNCWVSTIYIMPLMAQWSR</sequence>
<evidence type="ECO:0000313" key="7">
    <source>
        <dbReference type="Proteomes" id="UP000248349"/>
    </source>
</evidence>
<feature type="transmembrane region" description="Helical" evidence="5">
    <location>
        <begin position="46"/>
        <end position="66"/>
    </location>
</feature>
<dbReference type="GeneID" id="37078166"/>
<evidence type="ECO:0000256" key="5">
    <source>
        <dbReference type="SAM" id="Phobius"/>
    </source>
</evidence>
<dbReference type="CDD" id="cd13965">
    <property type="entry name" value="PT_UbiA_3"/>
    <property type="match status" value="1"/>
</dbReference>
<dbReference type="OrthoDB" id="434972at2759"/>
<comment type="subcellular location">
    <subcellularLocation>
        <location evidence="1">Membrane</location>
        <topology evidence="1">Multi-pass membrane protein</topology>
    </subcellularLocation>
</comment>
<dbReference type="InterPro" id="IPR050475">
    <property type="entry name" value="Prenyltransferase_related"/>
</dbReference>
<dbReference type="Proteomes" id="UP000248349">
    <property type="component" value="Unassembled WGS sequence"/>
</dbReference>
<keyword evidence="4 5" id="KW-0472">Membrane</keyword>
<organism evidence="6 7">
    <name type="scientific">Aspergillus saccharolyticus JOP 1030-1</name>
    <dbReference type="NCBI Taxonomy" id="1450539"/>
    <lineage>
        <taxon>Eukaryota</taxon>
        <taxon>Fungi</taxon>
        <taxon>Dikarya</taxon>
        <taxon>Ascomycota</taxon>
        <taxon>Pezizomycotina</taxon>
        <taxon>Eurotiomycetes</taxon>
        <taxon>Eurotiomycetidae</taxon>
        <taxon>Eurotiales</taxon>
        <taxon>Aspergillaceae</taxon>
        <taxon>Aspergillus</taxon>
        <taxon>Aspergillus subgen. Circumdati</taxon>
    </lineage>
</organism>
<name>A0A319A563_9EURO</name>
<evidence type="ECO:0000256" key="3">
    <source>
        <dbReference type="ARBA" id="ARBA00022989"/>
    </source>
</evidence>
<dbReference type="InterPro" id="IPR000537">
    <property type="entry name" value="UbiA_prenyltransferase"/>
</dbReference>
<dbReference type="AlphaFoldDB" id="A0A319A563"/>
<evidence type="ECO:0000256" key="1">
    <source>
        <dbReference type="ARBA" id="ARBA00004141"/>
    </source>
</evidence>
<keyword evidence="3 5" id="KW-1133">Transmembrane helix</keyword>
<dbReference type="EMBL" id="KZ821251">
    <property type="protein sequence ID" value="PYH42552.1"/>
    <property type="molecule type" value="Genomic_DNA"/>
</dbReference>
<evidence type="ECO:0000313" key="6">
    <source>
        <dbReference type="EMBL" id="PYH42552.1"/>
    </source>
</evidence>
<dbReference type="GO" id="GO:0016765">
    <property type="term" value="F:transferase activity, transferring alkyl or aryl (other than methyl) groups"/>
    <property type="evidence" value="ECO:0007669"/>
    <property type="project" value="InterPro"/>
</dbReference>
<dbReference type="Pfam" id="PF01040">
    <property type="entry name" value="UbiA"/>
    <property type="match status" value="1"/>
</dbReference>
<dbReference type="STRING" id="1450539.A0A319A563"/>
<keyword evidence="2 5" id="KW-0812">Transmembrane</keyword>
<gene>
    <name evidence="6" type="ORF">BP01DRAFT_376211</name>
</gene>
<proteinExistence type="predicted"/>